<gene>
    <name evidence="1" type="ORF">M9H77_26868</name>
</gene>
<comment type="caution">
    <text evidence="1">The sequence shown here is derived from an EMBL/GenBank/DDBJ whole genome shotgun (WGS) entry which is preliminary data.</text>
</comment>
<dbReference type="EMBL" id="CM044706">
    <property type="protein sequence ID" value="KAI5658075.1"/>
    <property type="molecule type" value="Genomic_DNA"/>
</dbReference>
<name>A0ACC0AB44_CATRO</name>
<reference evidence="2" key="1">
    <citation type="journal article" date="2023" name="Nat. Plants">
        <title>Single-cell RNA sequencing provides a high-resolution roadmap for understanding the multicellular compartmentation of specialized metabolism.</title>
        <authorList>
            <person name="Sun S."/>
            <person name="Shen X."/>
            <person name="Li Y."/>
            <person name="Li Y."/>
            <person name="Wang S."/>
            <person name="Li R."/>
            <person name="Zhang H."/>
            <person name="Shen G."/>
            <person name="Guo B."/>
            <person name="Wei J."/>
            <person name="Xu J."/>
            <person name="St-Pierre B."/>
            <person name="Chen S."/>
            <person name="Sun C."/>
        </authorList>
    </citation>
    <scope>NUCLEOTIDE SEQUENCE [LARGE SCALE GENOMIC DNA]</scope>
</reference>
<protein>
    <submittedName>
        <fullName evidence="1">Uncharacterized protein</fullName>
    </submittedName>
</protein>
<evidence type="ECO:0000313" key="2">
    <source>
        <dbReference type="Proteomes" id="UP001060085"/>
    </source>
</evidence>
<organism evidence="1 2">
    <name type="scientific">Catharanthus roseus</name>
    <name type="common">Madagascar periwinkle</name>
    <name type="synonym">Vinca rosea</name>
    <dbReference type="NCBI Taxonomy" id="4058"/>
    <lineage>
        <taxon>Eukaryota</taxon>
        <taxon>Viridiplantae</taxon>
        <taxon>Streptophyta</taxon>
        <taxon>Embryophyta</taxon>
        <taxon>Tracheophyta</taxon>
        <taxon>Spermatophyta</taxon>
        <taxon>Magnoliopsida</taxon>
        <taxon>eudicotyledons</taxon>
        <taxon>Gunneridae</taxon>
        <taxon>Pentapetalae</taxon>
        <taxon>asterids</taxon>
        <taxon>lamiids</taxon>
        <taxon>Gentianales</taxon>
        <taxon>Apocynaceae</taxon>
        <taxon>Rauvolfioideae</taxon>
        <taxon>Vinceae</taxon>
        <taxon>Catharanthinae</taxon>
        <taxon>Catharanthus</taxon>
    </lineage>
</organism>
<evidence type="ECO:0000313" key="1">
    <source>
        <dbReference type="EMBL" id="KAI5658075.1"/>
    </source>
</evidence>
<keyword evidence="2" id="KW-1185">Reference proteome</keyword>
<dbReference type="Proteomes" id="UP001060085">
    <property type="component" value="Linkage Group LG06"/>
</dbReference>
<proteinExistence type="predicted"/>
<sequence>MFLHITAGRRSQVAATVSVASPSPVYRYYHRKLLVALAAEKRTEEGDPKDSRRREEEERESNRESQRGSKAGFATQRGTDLMPLKNWHCFGLFLAFDPYFLDKINSKSSRTAIQGKLFIDYVLVEMDRWHS</sequence>
<accession>A0ACC0AB44</accession>